<reference evidence="2" key="1">
    <citation type="submission" date="2021-02" db="EMBL/GenBank/DDBJ databases">
        <authorList>
            <person name="Dougan E. K."/>
            <person name="Rhodes N."/>
            <person name="Thang M."/>
            <person name="Chan C."/>
        </authorList>
    </citation>
    <scope>NUCLEOTIDE SEQUENCE</scope>
</reference>
<accession>A0A812UPE9</accession>
<feature type="compositionally biased region" description="Basic residues" evidence="1">
    <location>
        <begin position="13"/>
        <end position="28"/>
    </location>
</feature>
<comment type="caution">
    <text evidence="2">The sequence shown here is derived from an EMBL/GenBank/DDBJ whole genome shotgun (WGS) entry which is preliminary data.</text>
</comment>
<evidence type="ECO:0000256" key="1">
    <source>
        <dbReference type="SAM" id="MobiDB-lite"/>
    </source>
</evidence>
<feature type="non-terminal residue" evidence="2">
    <location>
        <position position="98"/>
    </location>
</feature>
<feature type="compositionally biased region" description="Basic and acidic residues" evidence="1">
    <location>
        <begin position="1"/>
        <end position="12"/>
    </location>
</feature>
<evidence type="ECO:0000313" key="2">
    <source>
        <dbReference type="EMBL" id="CAE7572755.1"/>
    </source>
</evidence>
<name>A0A812UPE9_SYMPI</name>
<keyword evidence="3" id="KW-1185">Reference proteome</keyword>
<evidence type="ECO:0000313" key="3">
    <source>
        <dbReference type="Proteomes" id="UP000649617"/>
    </source>
</evidence>
<organism evidence="2 3">
    <name type="scientific">Symbiodinium pilosum</name>
    <name type="common">Dinoflagellate</name>
    <dbReference type="NCBI Taxonomy" id="2952"/>
    <lineage>
        <taxon>Eukaryota</taxon>
        <taxon>Sar</taxon>
        <taxon>Alveolata</taxon>
        <taxon>Dinophyceae</taxon>
        <taxon>Suessiales</taxon>
        <taxon>Symbiodiniaceae</taxon>
        <taxon>Symbiodinium</taxon>
    </lineage>
</organism>
<dbReference type="AlphaFoldDB" id="A0A812UPE9"/>
<protein>
    <submittedName>
        <fullName evidence="2">Uncharacterized protein</fullName>
    </submittedName>
</protein>
<dbReference type="Proteomes" id="UP000649617">
    <property type="component" value="Unassembled WGS sequence"/>
</dbReference>
<sequence>RELIEAANEWRTRKTSAKKGDRHHHGQRKQKDSEDSAQLTKGKNGMDGKGKNKPQGGDSKGKKGKGHDATGPETKGKNGNQQPAKSRGRNARGRNWWG</sequence>
<feature type="compositionally biased region" description="Basic and acidic residues" evidence="1">
    <location>
        <begin position="66"/>
        <end position="76"/>
    </location>
</feature>
<dbReference type="EMBL" id="CAJNIZ010037722">
    <property type="protein sequence ID" value="CAE7572755.1"/>
    <property type="molecule type" value="Genomic_DNA"/>
</dbReference>
<gene>
    <name evidence="2" type="ORF">SPIL2461_LOCUS15430</name>
</gene>
<feature type="region of interest" description="Disordered" evidence="1">
    <location>
        <begin position="1"/>
        <end position="98"/>
    </location>
</feature>
<proteinExistence type="predicted"/>